<evidence type="ECO:0000313" key="1">
    <source>
        <dbReference type="EMBL" id="QJA53987.1"/>
    </source>
</evidence>
<dbReference type="AlphaFoldDB" id="A0A6H2A337"/>
<reference evidence="1" key="1">
    <citation type="submission" date="2020-03" db="EMBL/GenBank/DDBJ databases">
        <title>The deep terrestrial virosphere.</title>
        <authorList>
            <person name="Holmfeldt K."/>
            <person name="Nilsson E."/>
            <person name="Simone D."/>
            <person name="Lopez-Fernandez M."/>
            <person name="Wu X."/>
            <person name="de Brujin I."/>
            <person name="Lundin D."/>
            <person name="Andersson A."/>
            <person name="Bertilsson S."/>
            <person name="Dopson M."/>
        </authorList>
    </citation>
    <scope>NUCLEOTIDE SEQUENCE</scope>
    <source>
        <strain evidence="1">TM448A04255</strain>
    </source>
</reference>
<dbReference type="EMBL" id="MT144467">
    <property type="protein sequence ID" value="QJA53987.1"/>
    <property type="molecule type" value="Genomic_DNA"/>
</dbReference>
<protein>
    <submittedName>
        <fullName evidence="1">Uncharacterized protein</fullName>
    </submittedName>
</protein>
<gene>
    <name evidence="1" type="ORF">TM448A04255_0016</name>
</gene>
<organism evidence="1">
    <name type="scientific">viral metagenome</name>
    <dbReference type="NCBI Taxonomy" id="1070528"/>
    <lineage>
        <taxon>unclassified sequences</taxon>
        <taxon>metagenomes</taxon>
        <taxon>organismal metagenomes</taxon>
    </lineage>
</organism>
<accession>A0A6H2A337</accession>
<sequence length="83" mass="10084">MSLYPTITLKIFNKKGKELSYYRVGSRQRFLLRLQAWKKRDCHYFIRVGYSKRFKNEGEYNNKKDALHALRAFTEKSLVKEYL</sequence>
<name>A0A6H2A337_9ZZZZ</name>
<proteinExistence type="predicted"/>